<sequence length="140" mass="15524">MASGSIVLFYNDFNRWHHEYQTRSSGGGGLGGSGSDGEGGVMDRGGVEGGEGNRVGWRGEGGKVPVWSGKTEGETQQVWRRMGKLVLWRGTGAVILWWEKRRERGKLVREEMKGKDRNSRRVGGGSRLMRGRNRKRFGTG</sequence>
<accession>A0A9N7Y346</accession>
<gene>
    <name evidence="2" type="ORF">PLEPLA_LOCUS4101</name>
</gene>
<feature type="region of interest" description="Disordered" evidence="1">
    <location>
        <begin position="21"/>
        <end position="73"/>
    </location>
</feature>
<dbReference type="Proteomes" id="UP001153269">
    <property type="component" value="Unassembled WGS sequence"/>
</dbReference>
<dbReference type="AlphaFoldDB" id="A0A9N7Y346"/>
<reference evidence="2" key="1">
    <citation type="submission" date="2020-03" db="EMBL/GenBank/DDBJ databases">
        <authorList>
            <person name="Weist P."/>
        </authorList>
    </citation>
    <scope>NUCLEOTIDE SEQUENCE</scope>
</reference>
<evidence type="ECO:0000313" key="3">
    <source>
        <dbReference type="Proteomes" id="UP001153269"/>
    </source>
</evidence>
<comment type="caution">
    <text evidence="2">The sequence shown here is derived from an EMBL/GenBank/DDBJ whole genome shotgun (WGS) entry which is preliminary data.</text>
</comment>
<feature type="region of interest" description="Disordered" evidence="1">
    <location>
        <begin position="109"/>
        <end position="140"/>
    </location>
</feature>
<keyword evidence="3" id="KW-1185">Reference proteome</keyword>
<dbReference type="EMBL" id="CADEAL010000202">
    <property type="protein sequence ID" value="CAB1416310.1"/>
    <property type="molecule type" value="Genomic_DNA"/>
</dbReference>
<name>A0A9N7Y346_PLEPL</name>
<protein>
    <submittedName>
        <fullName evidence="2">Uncharacterized protein</fullName>
    </submittedName>
</protein>
<feature type="compositionally biased region" description="Basic residues" evidence="1">
    <location>
        <begin position="129"/>
        <end position="140"/>
    </location>
</feature>
<feature type="compositionally biased region" description="Gly residues" evidence="1">
    <location>
        <begin position="25"/>
        <end position="53"/>
    </location>
</feature>
<feature type="compositionally biased region" description="Basic and acidic residues" evidence="1">
    <location>
        <begin position="109"/>
        <end position="119"/>
    </location>
</feature>
<evidence type="ECO:0000256" key="1">
    <source>
        <dbReference type="SAM" id="MobiDB-lite"/>
    </source>
</evidence>
<evidence type="ECO:0000313" key="2">
    <source>
        <dbReference type="EMBL" id="CAB1416310.1"/>
    </source>
</evidence>
<organism evidence="2 3">
    <name type="scientific">Pleuronectes platessa</name>
    <name type="common">European plaice</name>
    <dbReference type="NCBI Taxonomy" id="8262"/>
    <lineage>
        <taxon>Eukaryota</taxon>
        <taxon>Metazoa</taxon>
        <taxon>Chordata</taxon>
        <taxon>Craniata</taxon>
        <taxon>Vertebrata</taxon>
        <taxon>Euteleostomi</taxon>
        <taxon>Actinopterygii</taxon>
        <taxon>Neopterygii</taxon>
        <taxon>Teleostei</taxon>
        <taxon>Neoteleostei</taxon>
        <taxon>Acanthomorphata</taxon>
        <taxon>Carangaria</taxon>
        <taxon>Pleuronectiformes</taxon>
        <taxon>Pleuronectoidei</taxon>
        <taxon>Pleuronectidae</taxon>
        <taxon>Pleuronectes</taxon>
    </lineage>
</organism>
<proteinExistence type="predicted"/>